<keyword evidence="1" id="KW-0378">Hydrolase</keyword>
<gene>
    <name evidence="1" type="ORF">BDN72DRAFT_818428</name>
</gene>
<keyword evidence="2" id="KW-1185">Reference proteome</keyword>
<dbReference type="Proteomes" id="UP000308600">
    <property type="component" value="Unassembled WGS sequence"/>
</dbReference>
<proteinExistence type="predicted"/>
<sequence length="517" mass="58928">MKSLFNKAKAAFSGSEGHVPLGEIESDSSLLQMRLSERDFFRFRKQRGVNLGSWFVLEPWITPHPFRFAQAGGQSDFDVAKGSHAKEVLEEHWKTWITQQDWEWLSEKGINAVRIPIGYYHLCALDAEILKHTDFHGLYDIFEGAWPILRDGIKMAYSHNIGVLLDIHAAPGGQNGEPHSGICGSPQFFSTINQNRTIDVLKTLMSNMVEFPNIIGIELLNEPHPPSDGVLQRWYTKAISEIRKSSPPETTGIPIYVGDCWRLDDYAQYISREDANQLGHTVLDHHVYRCFTQSDINTSAQDHIESFRDSNTWFPQTLSRAAETVGRAGGGLTIGEWSGALNPNSLRVGGSPDAKDTYRNYINAQLELYETHCTGWFFWTYKKGGGTDLGWSFRDAVENGVFPEIKGMRRNIDHGAGTGGDNDLRRNEVKQIAYDQHCEYWSKYPGHYEHWRFTNGFDDGWRAAYTFFEFVPRVSSGERTGLVSELGFTRAWASRRRREEGAFFWEYEHGFVQGVQE</sequence>
<organism evidence="1 2">
    <name type="scientific">Pluteus cervinus</name>
    <dbReference type="NCBI Taxonomy" id="181527"/>
    <lineage>
        <taxon>Eukaryota</taxon>
        <taxon>Fungi</taxon>
        <taxon>Dikarya</taxon>
        <taxon>Basidiomycota</taxon>
        <taxon>Agaricomycotina</taxon>
        <taxon>Agaricomycetes</taxon>
        <taxon>Agaricomycetidae</taxon>
        <taxon>Agaricales</taxon>
        <taxon>Pluteineae</taxon>
        <taxon>Pluteaceae</taxon>
        <taxon>Pluteus</taxon>
    </lineage>
</organism>
<evidence type="ECO:0000313" key="2">
    <source>
        <dbReference type="Proteomes" id="UP000308600"/>
    </source>
</evidence>
<dbReference type="EMBL" id="ML208308">
    <property type="protein sequence ID" value="TFK70766.1"/>
    <property type="molecule type" value="Genomic_DNA"/>
</dbReference>
<evidence type="ECO:0000313" key="1">
    <source>
        <dbReference type="EMBL" id="TFK70766.1"/>
    </source>
</evidence>
<protein>
    <submittedName>
        <fullName evidence="1">Glycoside hydrolase</fullName>
    </submittedName>
</protein>
<name>A0ACD3AYT1_9AGAR</name>
<accession>A0ACD3AYT1</accession>
<feature type="non-terminal residue" evidence="1">
    <location>
        <position position="517"/>
    </location>
</feature>
<reference evidence="1 2" key="1">
    <citation type="journal article" date="2019" name="Nat. Ecol. Evol.">
        <title>Megaphylogeny resolves global patterns of mushroom evolution.</title>
        <authorList>
            <person name="Varga T."/>
            <person name="Krizsan K."/>
            <person name="Foldi C."/>
            <person name="Dima B."/>
            <person name="Sanchez-Garcia M."/>
            <person name="Sanchez-Ramirez S."/>
            <person name="Szollosi G.J."/>
            <person name="Szarkandi J.G."/>
            <person name="Papp V."/>
            <person name="Albert L."/>
            <person name="Andreopoulos W."/>
            <person name="Angelini C."/>
            <person name="Antonin V."/>
            <person name="Barry K.W."/>
            <person name="Bougher N.L."/>
            <person name="Buchanan P."/>
            <person name="Buyck B."/>
            <person name="Bense V."/>
            <person name="Catcheside P."/>
            <person name="Chovatia M."/>
            <person name="Cooper J."/>
            <person name="Damon W."/>
            <person name="Desjardin D."/>
            <person name="Finy P."/>
            <person name="Geml J."/>
            <person name="Haridas S."/>
            <person name="Hughes K."/>
            <person name="Justo A."/>
            <person name="Karasinski D."/>
            <person name="Kautmanova I."/>
            <person name="Kiss B."/>
            <person name="Kocsube S."/>
            <person name="Kotiranta H."/>
            <person name="LaButti K.M."/>
            <person name="Lechner B.E."/>
            <person name="Liimatainen K."/>
            <person name="Lipzen A."/>
            <person name="Lukacs Z."/>
            <person name="Mihaltcheva S."/>
            <person name="Morgado L.N."/>
            <person name="Niskanen T."/>
            <person name="Noordeloos M.E."/>
            <person name="Ohm R.A."/>
            <person name="Ortiz-Santana B."/>
            <person name="Ovrebo C."/>
            <person name="Racz N."/>
            <person name="Riley R."/>
            <person name="Savchenko A."/>
            <person name="Shiryaev A."/>
            <person name="Soop K."/>
            <person name="Spirin V."/>
            <person name="Szebenyi C."/>
            <person name="Tomsovsky M."/>
            <person name="Tulloss R.E."/>
            <person name="Uehling J."/>
            <person name="Grigoriev I.V."/>
            <person name="Vagvolgyi C."/>
            <person name="Papp T."/>
            <person name="Martin F.M."/>
            <person name="Miettinen O."/>
            <person name="Hibbett D.S."/>
            <person name="Nagy L.G."/>
        </authorList>
    </citation>
    <scope>NUCLEOTIDE SEQUENCE [LARGE SCALE GENOMIC DNA]</scope>
    <source>
        <strain evidence="1 2">NL-1719</strain>
    </source>
</reference>